<keyword evidence="1" id="KW-0472">Membrane</keyword>
<proteinExistence type="predicted"/>
<dbReference type="AlphaFoldDB" id="A0A1X8VJK5"/>
<protein>
    <submittedName>
        <fullName evidence="2">Uncharacterized protein</fullName>
    </submittedName>
</protein>
<keyword evidence="1" id="KW-0812">Transmembrane</keyword>
<evidence type="ECO:0000313" key="3">
    <source>
        <dbReference type="EMBL" id="QDH07205.1"/>
    </source>
</evidence>
<accession>A0A1X8VJK5</accession>
<dbReference type="GeneID" id="32888806"/>
<feature type="transmembrane region" description="Helical" evidence="1">
    <location>
        <begin position="79"/>
        <end position="101"/>
    </location>
</feature>
<feature type="transmembrane region" description="Helical" evidence="1">
    <location>
        <begin position="107"/>
        <end position="127"/>
    </location>
</feature>
<reference evidence="3" key="2">
    <citation type="submission" date="2018-05" db="EMBL/GenBank/DDBJ databases">
        <authorList>
            <person name="Zhang Y."/>
        </authorList>
    </citation>
    <scope>NUCLEOTIDE SEQUENCE</scope>
</reference>
<gene>
    <name evidence="2" type="primary">orf139</name>
</gene>
<dbReference type="EMBL" id="MH400233">
    <property type="protein sequence ID" value="QDH07205.1"/>
    <property type="molecule type" value="Genomic_DNA"/>
</dbReference>
<geneLocation type="mitochondrion" evidence="2"/>
<sequence>MKNILKLPIWNNIIIMMMKHTKPIFILGLLNIIVLLSFKLEIVTLSFDHIIEVLSAIKPILLKLKIINFQGMILRPNILALNIKPLLIILLYVGAACITFILTNWKLFLYIILAYIFVKCLLTNFYVKHFKERLWNSSA</sequence>
<evidence type="ECO:0000256" key="1">
    <source>
        <dbReference type="SAM" id="Phobius"/>
    </source>
</evidence>
<organism evidence="2">
    <name type="scientific">Ophiocordyceps sinensis</name>
    <dbReference type="NCBI Taxonomy" id="72228"/>
    <lineage>
        <taxon>Eukaryota</taxon>
        <taxon>Fungi</taxon>
        <taxon>Dikarya</taxon>
        <taxon>Ascomycota</taxon>
        <taxon>Pezizomycotina</taxon>
        <taxon>Sordariomycetes</taxon>
        <taxon>Hypocreomycetidae</taxon>
        <taxon>Hypocreales</taxon>
        <taxon>Ophiocordycipitaceae</taxon>
        <taxon>Ophiocordyceps</taxon>
    </lineage>
</organism>
<name>A0A1X8VJK5_9HYPO</name>
<reference evidence="2" key="1">
    <citation type="submission" date="2017-02" db="EMBL/GenBank/DDBJ databases">
        <title>SMRT sequencing of the wild medicinal fungus Ophiocordyceps sinensis mitochondrial genome reveals phylogenetic relationship and depicts a genome-wide modification map.</title>
        <authorList>
            <person name="Liu D."/>
            <person name="Kang X."/>
            <person name="Hu L."/>
        </authorList>
    </citation>
    <scope>NUCLEOTIDE SEQUENCE</scope>
</reference>
<keyword evidence="1" id="KW-1133">Transmembrane helix</keyword>
<dbReference type="EMBL" id="KY622006">
    <property type="protein sequence ID" value="ARF03374.1"/>
    <property type="molecule type" value="Genomic_DNA"/>
</dbReference>
<evidence type="ECO:0000313" key="2">
    <source>
        <dbReference type="EMBL" id="ARF03374.1"/>
    </source>
</evidence>
<keyword evidence="2" id="KW-0496">Mitochondrion</keyword>
<feature type="transmembrane region" description="Helical" evidence="1">
    <location>
        <begin position="21"/>
        <end position="38"/>
    </location>
</feature>
<dbReference type="RefSeq" id="YP_009364292.1">
    <property type="nucleotide sequence ID" value="NC_034659.1"/>
</dbReference>